<comment type="catalytic activity">
    <reaction evidence="1">
        <text>a 1,2-diacyl-sn-glycero-3-phospho-(1D-myo-inositol) + ATP = a 1,2-diacyl-sn-glycero-3-phospho-(1D-myo-inositol 4-phosphate) + ADP + H(+)</text>
        <dbReference type="Rhea" id="RHEA:19877"/>
        <dbReference type="ChEBI" id="CHEBI:15378"/>
        <dbReference type="ChEBI" id="CHEBI:30616"/>
        <dbReference type="ChEBI" id="CHEBI:57880"/>
        <dbReference type="ChEBI" id="CHEBI:58178"/>
        <dbReference type="ChEBI" id="CHEBI:456216"/>
        <dbReference type="EC" id="2.7.1.67"/>
    </reaction>
</comment>
<evidence type="ECO:0000256" key="6">
    <source>
        <dbReference type="ARBA" id="ARBA00022777"/>
    </source>
</evidence>
<name>A0AAV1IGB1_9CHLO</name>
<evidence type="ECO:0000256" key="3">
    <source>
        <dbReference type="ARBA" id="ARBA00012169"/>
    </source>
</evidence>
<dbReference type="Proteomes" id="UP001314263">
    <property type="component" value="Unassembled WGS sequence"/>
</dbReference>
<dbReference type="GO" id="GO:0005737">
    <property type="term" value="C:cytoplasm"/>
    <property type="evidence" value="ECO:0007669"/>
    <property type="project" value="TreeGrafter"/>
</dbReference>
<dbReference type="Pfam" id="PF00454">
    <property type="entry name" value="PI3_PI4_kinase"/>
    <property type="match status" value="1"/>
</dbReference>
<accession>A0AAV1IGB1</accession>
<feature type="region of interest" description="Disordered" evidence="8">
    <location>
        <begin position="64"/>
        <end position="89"/>
    </location>
</feature>
<dbReference type="InterPro" id="IPR045495">
    <property type="entry name" value="PI4K_N"/>
</dbReference>
<keyword evidence="6" id="KW-0418">Kinase</keyword>
<protein>
    <recommendedName>
        <fullName evidence="3">1-phosphatidylinositol 4-kinase</fullName>
        <ecNumber evidence="3">2.7.1.67</ecNumber>
    </recommendedName>
</protein>
<dbReference type="GO" id="GO:0005524">
    <property type="term" value="F:ATP binding"/>
    <property type="evidence" value="ECO:0007669"/>
    <property type="project" value="UniProtKB-KW"/>
</dbReference>
<dbReference type="InterPro" id="IPR001263">
    <property type="entry name" value="PI3K_accessory_dom"/>
</dbReference>
<dbReference type="GO" id="GO:0005886">
    <property type="term" value="C:plasma membrane"/>
    <property type="evidence" value="ECO:0007669"/>
    <property type="project" value="TreeGrafter"/>
</dbReference>
<sequence length="1828" mass="196221">MALAYIRSYWPTDVAASTKWALLGYGNPPEGEPATVHQQTSQLQKLDSAFDRDATREIQYVKNDLASNKEQEQNQDFDDSASEKEALSEGTKALLKQLPRMPAAPQDQPKAASKAPQTAAPPLPEPAVYEESSWEPSVLPAELQDQLTDHAGREEDLPAAALNAAAENLQKARADNVKVPESELAQLTELSTRILKAADEIIGAVRQGVASSVTEREGRIMALMPCAASLAVQSVLHAAHPATPAGRSPRSGSPRGSKDGLAYLEDVVNGLVELAAPLPEDMMVRAELLWQLTAALNAQRPYCQAAGARADSAALQAALATVQHQLLATSCVLGDEFMWLLDVQSAPPALALSTKIAAQQAAAASLECAAQLAAAAWRSSQQELIATSLGALLNQSFDSGRSGSPQQQQAALLLCARVIVLAKGDEALVRVLLPQILILALRQGIARHVRGCLVFALAHICVACSENGCRWGFERASEPLLKMYRFPRDPAAAALLHRGVRKTGKSGSSISSGQSTPPSTPSPPGSEDGQGGERAAHAWEAEGQNTLADALAVIGSHAHAFSPEFRTTWHAKVLDLFLDTALLVKSSDAAAIKDLGALLQPLMQAASACRISADASPTMQKAYLLVWLYVGTFNLAGLQSHRLSQKQKQEAAAVEALPAWQAAAGRLAVQGTPSETLSGSDVLKADGNVDLGARLQRLGADGTVPVLTSKLLDLLPGSAGISVPAGSPAMAAHLLATAVANLAQASFGPMQPFEGVPALKPLLSALEVVDPASPPARALEAIAQASLDAYTPRIQMLGDGQLEAPEAIARSLITQMAAGTQHSQGVAGGLLRRLLRDFPGLRWSSAVLAALYMGASDNLADSQDGSQVYPLLQQVLQGAADSAPGFTEALMHELLLVSGQNRHLPTNRASTLLNTMPIARAGQPNFVFEKASLRGVISAQLAEAQGHKGSQALFCELADSLRSEDACKDINVFNHRCLSVAAALICNEGSPLGMQQSLLSALCCAPAVTGLSAALMPTTIAAWHWVAAAAPHLRVPLFAKIVKAWQATASRRKGLFNRSFDAELFRNSTDSEYDFGPLAETVAAHHLWLKYLDEAWKVAMEELTTAGPQILKMFNIVFAVALSSPLTQHPCAVGPTFYLLRLALRHAAVVAGQERRQHPEREAGAAALLQDRVLAAAFAWFSAPTAYFGGWNAAEAWEQSEVVKGFAADIDATRWHINSADEHLASGQVPLQQKLELLKLLLQHERERLETWAKPLEPGASSASTADAAWKQRVNTAWTINPRLGLALLDRFPAAEPLRAELEHLVEKYAHRPSVHGIPGVAALLATPSAARHGYGHLQALQHWTLAPMLQALVMLGGPAGRVDTVRAYALRSLKACHPDQVAFFLPQLVQQLRGDDNGAVRQFLLDGAKSSRLFAHHLVCTLRSEAKPPQEAFNPAVKRSGWQAPQDTGLWELANEVKGQAMEQMPEEALEFLKAELDFFDRVTDISGELYPVPKDERKTGAVALAKQLTLPRDDLYLPTNPHYIVKSVIPESATPMQSAAKVPILVAFEVEEKGKSEEAPQSRVQACIFKVGDDCRQDVLALQVIGLLKDALRKAGLPLYLAPYGVLPTAYECGIIEVVPNCNSRAGLGETADGSLYEIFRREFGAPGTARFEAARHNFVVSEAGYAVASYLLQAKDRHNGNILIDKEGHLVHIDFGFILEISPGGNMRFESAAFKLSHEMTLIVDPGGKRASKHFREFEDLVVRGFLAARASADGIIAAVSLMAKSGLPCYGRGQPLDNLKKRFHLEMNDAQAAAFMRKTIHDAYDKWTTGAYDYIQYLQNSIPK</sequence>
<dbReference type="Gene3D" id="1.10.1070.11">
    <property type="entry name" value="Phosphatidylinositol 3-/4-kinase, catalytic domain"/>
    <property type="match status" value="1"/>
</dbReference>
<feature type="domain" description="PIK helical" evidence="10">
    <location>
        <begin position="1260"/>
        <end position="1446"/>
    </location>
</feature>
<comment type="similarity">
    <text evidence="2">Belongs to the PI3/PI4-kinase family. Type III PI4K subfamily.</text>
</comment>
<dbReference type="InterPro" id="IPR011009">
    <property type="entry name" value="Kinase-like_dom_sf"/>
</dbReference>
<dbReference type="SMART" id="SM00146">
    <property type="entry name" value="PI3Kc"/>
    <property type="match status" value="1"/>
</dbReference>
<dbReference type="InterPro" id="IPR036940">
    <property type="entry name" value="PI3/4_kinase_cat_sf"/>
</dbReference>
<feature type="domain" description="PI3K/PI4K catalytic" evidence="9">
    <location>
        <begin position="1531"/>
        <end position="1812"/>
    </location>
</feature>
<evidence type="ECO:0000256" key="1">
    <source>
        <dbReference type="ARBA" id="ARBA00001686"/>
    </source>
</evidence>
<dbReference type="CDD" id="cd05167">
    <property type="entry name" value="PI4Kc_III_alpha"/>
    <property type="match status" value="1"/>
</dbReference>
<dbReference type="Gene3D" id="3.30.1010.10">
    <property type="entry name" value="Phosphatidylinositol 3-kinase Catalytic Subunit, Chain A, domain 4"/>
    <property type="match status" value="1"/>
</dbReference>
<feature type="region of interest" description="Disordered" evidence="8">
    <location>
        <begin position="503"/>
        <end position="536"/>
    </location>
</feature>
<keyword evidence="7" id="KW-0067">ATP-binding</keyword>
<evidence type="ECO:0000313" key="11">
    <source>
        <dbReference type="EMBL" id="CAK0785059.1"/>
    </source>
</evidence>
<evidence type="ECO:0000256" key="8">
    <source>
        <dbReference type="SAM" id="MobiDB-lite"/>
    </source>
</evidence>
<reference evidence="11 12" key="1">
    <citation type="submission" date="2023-10" db="EMBL/GenBank/DDBJ databases">
        <authorList>
            <person name="Maclean D."/>
            <person name="Macfadyen A."/>
        </authorList>
    </citation>
    <scope>NUCLEOTIDE SEQUENCE [LARGE SCALE GENOMIC DNA]</scope>
</reference>
<feature type="compositionally biased region" description="Low complexity" evidence="8">
    <location>
        <begin position="505"/>
        <end position="517"/>
    </location>
</feature>
<dbReference type="InterPro" id="IPR000403">
    <property type="entry name" value="PI3/4_kinase_cat_dom"/>
</dbReference>
<evidence type="ECO:0000259" key="9">
    <source>
        <dbReference type="PROSITE" id="PS50290"/>
    </source>
</evidence>
<gene>
    <name evidence="11" type="ORF">CVIRNUC_008264</name>
</gene>
<dbReference type="PANTHER" id="PTHR10048:SF15">
    <property type="entry name" value="PHOSPHATIDYLINOSITOL 4-KINASE ALPHA"/>
    <property type="match status" value="1"/>
</dbReference>
<dbReference type="EC" id="2.7.1.67" evidence="3"/>
<feature type="region of interest" description="Disordered" evidence="8">
    <location>
        <begin position="101"/>
        <end position="136"/>
    </location>
</feature>
<dbReference type="Pfam" id="PF19274">
    <property type="entry name" value="PI4K_N"/>
    <property type="match status" value="1"/>
</dbReference>
<dbReference type="Pfam" id="PF00613">
    <property type="entry name" value="PI3Ka"/>
    <property type="match status" value="1"/>
</dbReference>
<organism evidence="11 12">
    <name type="scientific">Coccomyxa viridis</name>
    <dbReference type="NCBI Taxonomy" id="1274662"/>
    <lineage>
        <taxon>Eukaryota</taxon>
        <taxon>Viridiplantae</taxon>
        <taxon>Chlorophyta</taxon>
        <taxon>core chlorophytes</taxon>
        <taxon>Trebouxiophyceae</taxon>
        <taxon>Trebouxiophyceae incertae sedis</taxon>
        <taxon>Coccomyxaceae</taxon>
        <taxon>Coccomyxa</taxon>
    </lineage>
</organism>
<keyword evidence="5" id="KW-0547">Nucleotide-binding</keyword>
<keyword evidence="4" id="KW-0808">Transferase</keyword>
<comment type="caution">
    <text evidence="11">The sequence shown here is derived from an EMBL/GenBank/DDBJ whole genome shotgun (WGS) entry which is preliminary data.</text>
</comment>
<dbReference type="PROSITE" id="PS51545">
    <property type="entry name" value="PIK_HELICAL"/>
    <property type="match status" value="1"/>
</dbReference>
<dbReference type="SUPFAM" id="SSF56112">
    <property type="entry name" value="Protein kinase-like (PK-like)"/>
    <property type="match status" value="1"/>
</dbReference>
<evidence type="ECO:0000256" key="5">
    <source>
        <dbReference type="ARBA" id="ARBA00022741"/>
    </source>
</evidence>
<dbReference type="EMBL" id="CAUYUE010000011">
    <property type="protein sequence ID" value="CAK0785059.1"/>
    <property type="molecule type" value="Genomic_DNA"/>
</dbReference>
<dbReference type="FunFam" id="1.10.1070.11:FF:000012">
    <property type="entry name" value="Phosphatidylinositol 4-kinase alpha 1"/>
    <property type="match status" value="1"/>
</dbReference>
<dbReference type="SUPFAM" id="SSF48371">
    <property type="entry name" value="ARM repeat"/>
    <property type="match status" value="1"/>
</dbReference>
<dbReference type="Gene3D" id="1.25.40.70">
    <property type="entry name" value="Phosphatidylinositol 3-kinase, accessory domain (PIK)"/>
    <property type="match status" value="1"/>
</dbReference>
<dbReference type="InterPro" id="IPR015433">
    <property type="entry name" value="PI3/4_kinase"/>
</dbReference>
<dbReference type="FunFam" id="3.30.1010.10:FF:000014">
    <property type="entry name" value="Phosphatidylinositol 4-kinase STT4"/>
    <property type="match status" value="1"/>
</dbReference>
<dbReference type="PANTHER" id="PTHR10048">
    <property type="entry name" value="PHOSPHATIDYLINOSITOL KINASE"/>
    <property type="match status" value="1"/>
</dbReference>
<dbReference type="InterPro" id="IPR018936">
    <property type="entry name" value="PI3/4_kinase_CS"/>
</dbReference>
<evidence type="ECO:0000256" key="4">
    <source>
        <dbReference type="ARBA" id="ARBA00022679"/>
    </source>
</evidence>
<dbReference type="SMART" id="SM00145">
    <property type="entry name" value="PI3Ka"/>
    <property type="match status" value="1"/>
</dbReference>
<evidence type="ECO:0000256" key="2">
    <source>
        <dbReference type="ARBA" id="ARBA00006209"/>
    </source>
</evidence>
<evidence type="ECO:0000259" key="10">
    <source>
        <dbReference type="PROSITE" id="PS51545"/>
    </source>
</evidence>
<dbReference type="PROSITE" id="PS50290">
    <property type="entry name" value="PI3_4_KINASE_3"/>
    <property type="match status" value="1"/>
</dbReference>
<dbReference type="InterPro" id="IPR042236">
    <property type="entry name" value="PI3K_accessory_sf"/>
</dbReference>
<dbReference type="PROSITE" id="PS00915">
    <property type="entry name" value="PI3_4_KINASE_1"/>
    <property type="match status" value="1"/>
</dbReference>
<dbReference type="InterPro" id="IPR016024">
    <property type="entry name" value="ARM-type_fold"/>
</dbReference>
<evidence type="ECO:0000256" key="7">
    <source>
        <dbReference type="ARBA" id="ARBA00022840"/>
    </source>
</evidence>
<dbReference type="GO" id="GO:0048015">
    <property type="term" value="P:phosphatidylinositol-mediated signaling"/>
    <property type="evidence" value="ECO:0007669"/>
    <property type="project" value="TreeGrafter"/>
</dbReference>
<keyword evidence="12" id="KW-1185">Reference proteome</keyword>
<proteinExistence type="inferred from homology"/>
<dbReference type="GO" id="GO:0004430">
    <property type="term" value="F:1-phosphatidylinositol 4-kinase activity"/>
    <property type="evidence" value="ECO:0007669"/>
    <property type="project" value="UniProtKB-EC"/>
</dbReference>
<evidence type="ECO:0000313" key="12">
    <source>
        <dbReference type="Proteomes" id="UP001314263"/>
    </source>
</evidence>
<dbReference type="GO" id="GO:0046854">
    <property type="term" value="P:phosphatidylinositol phosphate biosynthetic process"/>
    <property type="evidence" value="ECO:0007669"/>
    <property type="project" value="InterPro"/>
</dbReference>